<dbReference type="InterPro" id="IPR019758">
    <property type="entry name" value="Pept_S26A_signal_pept_1_CS"/>
</dbReference>
<dbReference type="InterPro" id="IPR000223">
    <property type="entry name" value="Pept_S26A_signal_pept_1"/>
</dbReference>
<dbReference type="InParanoid" id="A0A0V0R232"/>
<dbReference type="SUPFAM" id="SSF51306">
    <property type="entry name" value="LexA/Signal peptidase"/>
    <property type="match status" value="1"/>
</dbReference>
<evidence type="ECO:0000256" key="2">
    <source>
        <dbReference type="ARBA" id="ARBA00022670"/>
    </source>
</evidence>
<feature type="active site" evidence="8">
    <location>
        <position position="39"/>
    </location>
</feature>
<dbReference type="GO" id="GO:0006627">
    <property type="term" value="P:protein processing involved in protein targeting to mitochondrion"/>
    <property type="evidence" value="ECO:0007669"/>
    <property type="project" value="TreeGrafter"/>
</dbReference>
<evidence type="ECO:0000256" key="5">
    <source>
        <dbReference type="ARBA" id="ARBA00023128"/>
    </source>
</evidence>
<keyword evidence="2" id="KW-0645">Protease</keyword>
<comment type="caution">
    <text evidence="10">The sequence shown here is derived from an EMBL/GenBank/DDBJ whole genome shotgun (WGS) entry which is preliminary data.</text>
</comment>
<evidence type="ECO:0000256" key="6">
    <source>
        <dbReference type="ARBA" id="ARBA00023136"/>
    </source>
</evidence>
<dbReference type="InterPro" id="IPR019756">
    <property type="entry name" value="Pept_S26A_signal_pept_1_Ser-AS"/>
</dbReference>
<gene>
    <name evidence="10" type="ORF">PPERSA_10379</name>
</gene>
<protein>
    <submittedName>
        <fullName evidence="10">Peptidase S24/S26A/S26B/S26C</fullName>
    </submittedName>
</protein>
<sequence>MSSKNKKMIAETMLLAPVIALFYYCTENIVEFNGSEGKSMEPTLKDNSTIVIDKIFYKFTGLQHNDIIIAKSPVKPDLTICKRVKKLENEEQDGIKIPKNHIWIEGDNKSHSFDSRDHGPLPTHLVKGRLFMSFYPFRLYPNY</sequence>
<dbReference type="Gene3D" id="2.10.109.10">
    <property type="entry name" value="Umud Fragment, subunit A"/>
    <property type="match status" value="1"/>
</dbReference>
<proteinExistence type="inferred from homology"/>
<dbReference type="InterPro" id="IPR052064">
    <property type="entry name" value="Mito_IMP1_subunit"/>
</dbReference>
<dbReference type="InterPro" id="IPR036286">
    <property type="entry name" value="LexA/Signal_pep-like_sf"/>
</dbReference>
<evidence type="ECO:0000313" key="11">
    <source>
        <dbReference type="Proteomes" id="UP000054937"/>
    </source>
</evidence>
<evidence type="ECO:0000256" key="3">
    <source>
        <dbReference type="ARBA" id="ARBA00022792"/>
    </source>
</evidence>
<evidence type="ECO:0000313" key="10">
    <source>
        <dbReference type="EMBL" id="KRX08575.1"/>
    </source>
</evidence>
<dbReference type="InterPro" id="IPR019533">
    <property type="entry name" value="Peptidase_S26"/>
</dbReference>
<reference evidence="10 11" key="1">
    <citation type="journal article" date="2015" name="Sci. Rep.">
        <title>Genome of the facultative scuticociliatosis pathogen Pseudocohnilembus persalinus provides insight into its virulence through horizontal gene transfer.</title>
        <authorList>
            <person name="Xiong J."/>
            <person name="Wang G."/>
            <person name="Cheng J."/>
            <person name="Tian M."/>
            <person name="Pan X."/>
            <person name="Warren A."/>
            <person name="Jiang C."/>
            <person name="Yuan D."/>
            <person name="Miao W."/>
        </authorList>
    </citation>
    <scope>NUCLEOTIDE SEQUENCE [LARGE SCALE GENOMIC DNA]</scope>
    <source>
        <strain evidence="10">36N120E</strain>
    </source>
</reference>
<dbReference type="PANTHER" id="PTHR12383">
    <property type="entry name" value="PROTEASE FAMILY S26 MITOCHONDRIAL INNER MEMBRANE PROTEASE-RELATED"/>
    <property type="match status" value="1"/>
</dbReference>
<dbReference type="PROSITE" id="PS00761">
    <property type="entry name" value="SPASE_I_3"/>
    <property type="match status" value="1"/>
</dbReference>
<evidence type="ECO:0000256" key="1">
    <source>
        <dbReference type="ARBA" id="ARBA00004273"/>
    </source>
</evidence>
<name>A0A0V0R232_PSEPJ</name>
<keyword evidence="4" id="KW-0378">Hydrolase</keyword>
<keyword evidence="11" id="KW-1185">Reference proteome</keyword>
<comment type="subcellular location">
    <subcellularLocation>
        <location evidence="1">Mitochondrion inner membrane</location>
    </subcellularLocation>
</comment>
<feature type="active site" evidence="8">
    <location>
        <position position="82"/>
    </location>
</feature>
<evidence type="ECO:0000256" key="4">
    <source>
        <dbReference type="ARBA" id="ARBA00022801"/>
    </source>
</evidence>
<dbReference type="GO" id="GO:0004252">
    <property type="term" value="F:serine-type endopeptidase activity"/>
    <property type="evidence" value="ECO:0007669"/>
    <property type="project" value="InterPro"/>
</dbReference>
<dbReference type="CDD" id="cd06530">
    <property type="entry name" value="S26_SPase_I"/>
    <property type="match status" value="1"/>
</dbReference>
<dbReference type="PROSITE" id="PS00501">
    <property type="entry name" value="SPASE_I_1"/>
    <property type="match status" value="1"/>
</dbReference>
<dbReference type="PANTHER" id="PTHR12383:SF16">
    <property type="entry name" value="MITOCHONDRIAL INNER MEMBRANE PROTEASE SUBUNIT 1"/>
    <property type="match status" value="1"/>
</dbReference>
<dbReference type="Proteomes" id="UP000054937">
    <property type="component" value="Unassembled WGS sequence"/>
</dbReference>
<keyword evidence="3" id="KW-0999">Mitochondrion inner membrane</keyword>
<dbReference type="Pfam" id="PF10502">
    <property type="entry name" value="Peptidase_S26"/>
    <property type="match status" value="2"/>
</dbReference>
<dbReference type="GO" id="GO:0042720">
    <property type="term" value="C:mitochondrial inner membrane peptidase complex"/>
    <property type="evidence" value="ECO:0007669"/>
    <property type="project" value="TreeGrafter"/>
</dbReference>
<dbReference type="EMBL" id="LDAU01000062">
    <property type="protein sequence ID" value="KRX08575.1"/>
    <property type="molecule type" value="Genomic_DNA"/>
</dbReference>
<feature type="domain" description="Peptidase S26" evidence="9">
    <location>
        <begin position="92"/>
        <end position="134"/>
    </location>
</feature>
<accession>A0A0V0R232</accession>
<dbReference type="AlphaFoldDB" id="A0A0V0R232"/>
<keyword evidence="6" id="KW-0472">Membrane</keyword>
<feature type="domain" description="Peptidase S26" evidence="9">
    <location>
        <begin position="14"/>
        <end position="84"/>
    </location>
</feature>
<evidence type="ECO:0000256" key="8">
    <source>
        <dbReference type="PIRSR" id="PIRSR600223-1"/>
    </source>
</evidence>
<evidence type="ECO:0000259" key="9">
    <source>
        <dbReference type="Pfam" id="PF10502"/>
    </source>
</evidence>
<keyword evidence="5" id="KW-0496">Mitochondrion</keyword>
<dbReference type="OrthoDB" id="308440at2759"/>
<evidence type="ECO:0000256" key="7">
    <source>
        <dbReference type="ARBA" id="ARBA00038445"/>
    </source>
</evidence>
<dbReference type="PRINTS" id="PR00727">
    <property type="entry name" value="LEADERPTASE"/>
</dbReference>
<comment type="similarity">
    <text evidence="7">Belongs to the peptidase S26 family. IMP1 subfamily.</text>
</comment>
<organism evidence="10 11">
    <name type="scientific">Pseudocohnilembus persalinus</name>
    <name type="common">Ciliate</name>
    <dbReference type="NCBI Taxonomy" id="266149"/>
    <lineage>
        <taxon>Eukaryota</taxon>
        <taxon>Sar</taxon>
        <taxon>Alveolata</taxon>
        <taxon>Ciliophora</taxon>
        <taxon>Intramacronucleata</taxon>
        <taxon>Oligohymenophorea</taxon>
        <taxon>Scuticociliatia</taxon>
        <taxon>Philasterida</taxon>
        <taxon>Pseudocohnilembidae</taxon>
        <taxon>Pseudocohnilembus</taxon>
    </lineage>
</organism>
<dbReference type="GO" id="GO:0006465">
    <property type="term" value="P:signal peptide processing"/>
    <property type="evidence" value="ECO:0007669"/>
    <property type="project" value="InterPro"/>
</dbReference>